<feature type="non-terminal residue" evidence="1">
    <location>
        <position position="1"/>
    </location>
</feature>
<dbReference type="EMBL" id="LXQA010464729">
    <property type="protein sequence ID" value="MCI53538.1"/>
    <property type="molecule type" value="Genomic_DNA"/>
</dbReference>
<accession>A0A392SXH0</accession>
<evidence type="ECO:0000313" key="2">
    <source>
        <dbReference type="Proteomes" id="UP000265520"/>
    </source>
</evidence>
<evidence type="ECO:0000313" key="1">
    <source>
        <dbReference type="EMBL" id="MCI53538.1"/>
    </source>
</evidence>
<protein>
    <submittedName>
        <fullName evidence="1">Uncharacterized protein</fullName>
    </submittedName>
</protein>
<comment type="caution">
    <text evidence="1">The sequence shown here is derived from an EMBL/GenBank/DDBJ whole genome shotgun (WGS) entry which is preliminary data.</text>
</comment>
<dbReference type="Proteomes" id="UP000265520">
    <property type="component" value="Unassembled WGS sequence"/>
</dbReference>
<reference evidence="1 2" key="1">
    <citation type="journal article" date="2018" name="Front. Plant Sci.">
        <title>Red Clover (Trifolium pratense) and Zigzag Clover (T. medium) - A Picture of Genomic Similarities and Differences.</title>
        <authorList>
            <person name="Dluhosova J."/>
            <person name="Istvanek J."/>
            <person name="Nedelnik J."/>
            <person name="Repkova J."/>
        </authorList>
    </citation>
    <scope>NUCLEOTIDE SEQUENCE [LARGE SCALE GENOMIC DNA]</scope>
    <source>
        <strain evidence="2">cv. 10/8</strain>
        <tissue evidence="1">Leaf</tissue>
    </source>
</reference>
<dbReference type="AlphaFoldDB" id="A0A392SXH0"/>
<name>A0A392SXH0_9FABA</name>
<keyword evidence="2" id="KW-1185">Reference proteome</keyword>
<sequence>WLSGVLEDYERRDKDGCFADMGALECRGVGLRRTGALDNRCDKKSCFTTLRYLFTCF</sequence>
<proteinExistence type="predicted"/>
<organism evidence="1 2">
    <name type="scientific">Trifolium medium</name>
    <dbReference type="NCBI Taxonomy" id="97028"/>
    <lineage>
        <taxon>Eukaryota</taxon>
        <taxon>Viridiplantae</taxon>
        <taxon>Streptophyta</taxon>
        <taxon>Embryophyta</taxon>
        <taxon>Tracheophyta</taxon>
        <taxon>Spermatophyta</taxon>
        <taxon>Magnoliopsida</taxon>
        <taxon>eudicotyledons</taxon>
        <taxon>Gunneridae</taxon>
        <taxon>Pentapetalae</taxon>
        <taxon>rosids</taxon>
        <taxon>fabids</taxon>
        <taxon>Fabales</taxon>
        <taxon>Fabaceae</taxon>
        <taxon>Papilionoideae</taxon>
        <taxon>50 kb inversion clade</taxon>
        <taxon>NPAAA clade</taxon>
        <taxon>Hologalegina</taxon>
        <taxon>IRL clade</taxon>
        <taxon>Trifolieae</taxon>
        <taxon>Trifolium</taxon>
    </lineage>
</organism>